<feature type="transmembrane region" description="Helical" evidence="1">
    <location>
        <begin position="102"/>
        <end position="121"/>
    </location>
</feature>
<dbReference type="Proteomes" id="UP000540656">
    <property type="component" value="Unassembled WGS sequence"/>
</dbReference>
<dbReference type="RefSeq" id="WP_179501270.1">
    <property type="nucleotide sequence ID" value="NZ_JACCAA010000001.1"/>
</dbReference>
<dbReference type="EMBL" id="JACCAA010000001">
    <property type="protein sequence ID" value="NYG58074.1"/>
    <property type="molecule type" value="Genomic_DNA"/>
</dbReference>
<feature type="transmembrane region" description="Helical" evidence="1">
    <location>
        <begin position="157"/>
        <end position="175"/>
    </location>
</feature>
<proteinExistence type="predicted"/>
<keyword evidence="3" id="KW-1185">Reference proteome</keyword>
<dbReference type="AlphaFoldDB" id="A0A7Y9S1L6"/>
<sequence>MLTGLVAALASAALFGIAAVWQAEAVRALPHHGAEGPVAFLRAGARSRLMWLVVAAYLVGFVLHAVAIWLLPLYLAQATVALSMPVTAACSAYLLAEPLHLRGWTGVVAVTLGIVMLAIAAGPAGAVVTTSRYALLLWALTAVTVVLGLVSRRLGPAVLIGAVAGLGYAVSALAVRGVSSDVGLSVLASALVVPTVSLFAFWLYSLSMARTGVAPATGGLLGVQTFAPALFGILVLGDEVRDGFGWLVVVGLGVTLLGAVSLSSRATPVADARMGTA</sequence>
<reference evidence="2 3" key="1">
    <citation type="submission" date="2020-07" db="EMBL/GenBank/DDBJ databases">
        <title>Sequencing the genomes of 1000 actinobacteria strains.</title>
        <authorList>
            <person name="Klenk H.-P."/>
        </authorList>
    </citation>
    <scope>NUCLEOTIDE SEQUENCE [LARGE SCALE GENOMIC DNA]</scope>
    <source>
        <strain evidence="2 3">DSM 23819</strain>
    </source>
</reference>
<evidence type="ECO:0000313" key="3">
    <source>
        <dbReference type="Proteomes" id="UP000540656"/>
    </source>
</evidence>
<feature type="transmembrane region" description="Helical" evidence="1">
    <location>
        <begin position="78"/>
        <end position="96"/>
    </location>
</feature>
<feature type="transmembrane region" description="Helical" evidence="1">
    <location>
        <begin position="244"/>
        <end position="264"/>
    </location>
</feature>
<keyword evidence="1" id="KW-0812">Transmembrane</keyword>
<comment type="caution">
    <text evidence="2">The sequence shown here is derived from an EMBL/GenBank/DDBJ whole genome shotgun (WGS) entry which is preliminary data.</text>
</comment>
<feature type="transmembrane region" description="Helical" evidence="1">
    <location>
        <begin position="182"/>
        <end position="204"/>
    </location>
</feature>
<feature type="transmembrane region" description="Helical" evidence="1">
    <location>
        <begin position="216"/>
        <end position="237"/>
    </location>
</feature>
<dbReference type="Gene3D" id="1.10.3730.20">
    <property type="match status" value="1"/>
</dbReference>
<name>A0A7Y9S1L6_9ACTN</name>
<keyword evidence="1" id="KW-1133">Transmembrane helix</keyword>
<feature type="transmembrane region" description="Helical" evidence="1">
    <location>
        <begin position="133"/>
        <end position="151"/>
    </location>
</feature>
<gene>
    <name evidence="2" type="ORF">BJ980_000997</name>
</gene>
<dbReference type="SUPFAM" id="SSF103481">
    <property type="entry name" value="Multidrug resistance efflux transporter EmrE"/>
    <property type="match status" value="1"/>
</dbReference>
<protein>
    <submittedName>
        <fullName evidence="2">Multidrug transporter EmrE-like cation transporter</fullName>
    </submittedName>
</protein>
<accession>A0A7Y9S1L6</accession>
<dbReference type="InterPro" id="IPR037185">
    <property type="entry name" value="EmrE-like"/>
</dbReference>
<evidence type="ECO:0000256" key="1">
    <source>
        <dbReference type="SAM" id="Phobius"/>
    </source>
</evidence>
<evidence type="ECO:0000313" key="2">
    <source>
        <dbReference type="EMBL" id="NYG58074.1"/>
    </source>
</evidence>
<dbReference type="PANTHER" id="PTHR40761">
    <property type="entry name" value="CONSERVED INTEGRAL MEMBRANE ALANINE VALINE AND LEUCINE RICH PROTEIN-RELATED"/>
    <property type="match status" value="1"/>
</dbReference>
<feature type="transmembrane region" description="Helical" evidence="1">
    <location>
        <begin position="49"/>
        <end position="71"/>
    </location>
</feature>
<keyword evidence="1" id="KW-0472">Membrane</keyword>
<organism evidence="2 3">
    <name type="scientific">Nocardioides daedukensis</name>
    <dbReference type="NCBI Taxonomy" id="634462"/>
    <lineage>
        <taxon>Bacteria</taxon>
        <taxon>Bacillati</taxon>
        <taxon>Actinomycetota</taxon>
        <taxon>Actinomycetes</taxon>
        <taxon>Propionibacteriales</taxon>
        <taxon>Nocardioidaceae</taxon>
        <taxon>Nocardioides</taxon>
    </lineage>
</organism>
<dbReference type="PANTHER" id="PTHR40761:SF1">
    <property type="entry name" value="CONSERVED INTEGRAL MEMBRANE ALANINE VALINE AND LEUCINE RICH PROTEIN-RELATED"/>
    <property type="match status" value="1"/>
</dbReference>